<organism evidence="1 2">
    <name type="scientific">Trichuris muris</name>
    <name type="common">Mouse whipworm</name>
    <dbReference type="NCBI Taxonomy" id="70415"/>
    <lineage>
        <taxon>Eukaryota</taxon>
        <taxon>Metazoa</taxon>
        <taxon>Ecdysozoa</taxon>
        <taxon>Nematoda</taxon>
        <taxon>Enoplea</taxon>
        <taxon>Dorylaimia</taxon>
        <taxon>Trichinellida</taxon>
        <taxon>Trichuridae</taxon>
        <taxon>Trichuris</taxon>
    </lineage>
</organism>
<dbReference type="WBParaSite" id="TMUE_2000008745.1">
    <property type="protein sequence ID" value="TMUE_2000008745.1"/>
    <property type="gene ID" value="WBGene00300385"/>
</dbReference>
<accession>A0A5S6QNF2</accession>
<dbReference type="AlphaFoldDB" id="A0A5S6QNF2"/>
<protein>
    <submittedName>
        <fullName evidence="2">Uncharacterized protein</fullName>
    </submittedName>
</protein>
<dbReference type="Proteomes" id="UP000046395">
    <property type="component" value="Unassembled WGS sequence"/>
</dbReference>
<evidence type="ECO:0000313" key="1">
    <source>
        <dbReference type="Proteomes" id="UP000046395"/>
    </source>
</evidence>
<name>A0A5S6QNF2_TRIMR</name>
<reference evidence="2" key="1">
    <citation type="submission" date="2019-12" db="UniProtKB">
        <authorList>
            <consortium name="WormBaseParasite"/>
        </authorList>
    </citation>
    <scope>IDENTIFICATION</scope>
</reference>
<sequence length="66" mass="7602">MESKYSSDNFIWHTSRRVPSINTWLHNLSCPTLSPKRKRASSVTQLTKISSHPFADKVAQIREETT</sequence>
<evidence type="ECO:0000313" key="2">
    <source>
        <dbReference type="WBParaSite" id="TMUE_2000008745.1"/>
    </source>
</evidence>
<proteinExistence type="predicted"/>
<keyword evidence="1" id="KW-1185">Reference proteome</keyword>